<feature type="transmembrane region" description="Helical" evidence="1">
    <location>
        <begin position="98"/>
        <end position="117"/>
    </location>
</feature>
<keyword evidence="1" id="KW-0472">Membrane</keyword>
<comment type="caution">
    <text evidence="2">The sequence shown here is derived from an EMBL/GenBank/DDBJ whole genome shotgun (WGS) entry which is preliminary data.</text>
</comment>
<evidence type="ECO:0000313" key="2">
    <source>
        <dbReference type="EMBL" id="MFB9532517.1"/>
    </source>
</evidence>
<keyword evidence="3" id="KW-1185">Reference proteome</keyword>
<name>A0ABV5QAK4_9ACTN</name>
<keyword evidence="1" id="KW-1133">Transmembrane helix</keyword>
<feature type="transmembrane region" description="Helical" evidence="1">
    <location>
        <begin position="12"/>
        <end position="28"/>
    </location>
</feature>
<protein>
    <submittedName>
        <fullName evidence="2">Uncharacterized protein</fullName>
    </submittedName>
</protein>
<keyword evidence="1" id="KW-0812">Transmembrane</keyword>
<dbReference type="EMBL" id="JBHMCE010000014">
    <property type="protein sequence ID" value="MFB9532517.1"/>
    <property type="molecule type" value="Genomic_DNA"/>
</dbReference>
<dbReference type="RefSeq" id="WP_346117440.1">
    <property type="nucleotide sequence ID" value="NZ_BAAAXC010000005.1"/>
</dbReference>
<evidence type="ECO:0000256" key="1">
    <source>
        <dbReference type="SAM" id="Phobius"/>
    </source>
</evidence>
<gene>
    <name evidence="2" type="ORF">ACFFRN_38415</name>
</gene>
<proteinExistence type="predicted"/>
<feature type="transmembrane region" description="Helical" evidence="1">
    <location>
        <begin position="69"/>
        <end position="86"/>
    </location>
</feature>
<organism evidence="2 3">
    <name type="scientific">Nonomuraea roseola</name>
    <dbReference type="NCBI Taxonomy" id="46179"/>
    <lineage>
        <taxon>Bacteria</taxon>
        <taxon>Bacillati</taxon>
        <taxon>Actinomycetota</taxon>
        <taxon>Actinomycetes</taxon>
        <taxon>Streptosporangiales</taxon>
        <taxon>Streptosporangiaceae</taxon>
        <taxon>Nonomuraea</taxon>
    </lineage>
</organism>
<sequence length="163" mass="17377">MTRFDRWRRSPAFWRVLTLVLAALPQLINTEYPFAGVPQADHSEESTLVGAATVAVGAASPLSHRLLEYVLDSGLVLLVAAIVLVLPREHLRRVTPCAAGALALFGLIVGYVAMSALESSNLSVGYLLLLSPFYLLAAVTLVVGERRATSQRAAGEGAPGERP</sequence>
<accession>A0ABV5QAK4</accession>
<evidence type="ECO:0000313" key="3">
    <source>
        <dbReference type="Proteomes" id="UP001589646"/>
    </source>
</evidence>
<dbReference type="Proteomes" id="UP001589646">
    <property type="component" value="Unassembled WGS sequence"/>
</dbReference>
<feature type="transmembrane region" description="Helical" evidence="1">
    <location>
        <begin position="123"/>
        <end position="143"/>
    </location>
</feature>
<reference evidence="2 3" key="1">
    <citation type="submission" date="2024-09" db="EMBL/GenBank/DDBJ databases">
        <authorList>
            <person name="Sun Q."/>
            <person name="Mori K."/>
        </authorList>
    </citation>
    <scope>NUCLEOTIDE SEQUENCE [LARGE SCALE GENOMIC DNA]</scope>
    <source>
        <strain evidence="2 3">JCM 3323</strain>
    </source>
</reference>